<dbReference type="GO" id="GO:0016035">
    <property type="term" value="C:zeta DNA polymerase complex"/>
    <property type="evidence" value="ECO:0007669"/>
    <property type="project" value="TreeGrafter"/>
</dbReference>
<proteinExistence type="predicted"/>
<reference evidence="2" key="1">
    <citation type="submission" date="2021-12" db="EMBL/GenBank/DDBJ databases">
        <authorList>
            <person name="Martin H S."/>
        </authorList>
    </citation>
    <scope>NUCLEOTIDE SEQUENCE</scope>
</reference>
<dbReference type="Proteomes" id="UP000838878">
    <property type="component" value="Chromosome 6"/>
</dbReference>
<dbReference type="PROSITE" id="PS50815">
    <property type="entry name" value="HORMA"/>
    <property type="match status" value="1"/>
</dbReference>
<feature type="non-terminal residue" evidence="2">
    <location>
        <position position="198"/>
    </location>
</feature>
<dbReference type="InterPro" id="IPR036570">
    <property type="entry name" value="HORMA_dom_sf"/>
</dbReference>
<evidence type="ECO:0000313" key="3">
    <source>
        <dbReference type="Proteomes" id="UP000838878"/>
    </source>
</evidence>
<dbReference type="EMBL" id="OV170226">
    <property type="protein sequence ID" value="CAH0727682.1"/>
    <property type="molecule type" value="Genomic_DNA"/>
</dbReference>
<organism evidence="2 3">
    <name type="scientific">Brenthis ino</name>
    <name type="common">lesser marbled fritillary</name>
    <dbReference type="NCBI Taxonomy" id="405034"/>
    <lineage>
        <taxon>Eukaryota</taxon>
        <taxon>Metazoa</taxon>
        <taxon>Ecdysozoa</taxon>
        <taxon>Arthropoda</taxon>
        <taxon>Hexapoda</taxon>
        <taxon>Insecta</taxon>
        <taxon>Pterygota</taxon>
        <taxon>Neoptera</taxon>
        <taxon>Endopterygota</taxon>
        <taxon>Lepidoptera</taxon>
        <taxon>Glossata</taxon>
        <taxon>Ditrysia</taxon>
        <taxon>Papilionoidea</taxon>
        <taxon>Nymphalidae</taxon>
        <taxon>Heliconiinae</taxon>
        <taxon>Argynnini</taxon>
        <taxon>Brenthis</taxon>
    </lineage>
</organism>
<gene>
    <name evidence="2" type="ORF">BINO364_LOCUS12989</name>
</gene>
<sequence>MDSCFVDITVEFLAVAFHSILYYASVYPKSIFETRKKYSIVVYRSIHPEVNQYIDLCLKAIAENLKSGQLKRLEFAITDNDYMPVLKFVFDFDSVNNFDETVDAYLVQTEQNIRAFCLHLTTVNHKFNDLPDDRSFTIFIHTNESTAVSLATNPDLEDFPLIEVKESFEECKNKILPLRRFLVRNCYIDTYIELINDL</sequence>
<accession>A0A8J9V9E8</accession>
<dbReference type="SUPFAM" id="SSF56019">
    <property type="entry name" value="The spindle assembly checkpoint protein mad2"/>
    <property type="match status" value="1"/>
</dbReference>
<name>A0A8J9V9E8_9NEOP</name>
<dbReference type="Pfam" id="PF02301">
    <property type="entry name" value="HORMA"/>
    <property type="match status" value="1"/>
</dbReference>
<protein>
    <recommendedName>
        <fullName evidence="1">HORMA domain-containing protein</fullName>
    </recommendedName>
</protein>
<dbReference type="PANTHER" id="PTHR11842:SF10">
    <property type="entry name" value="MITOTIC SPINDLE ASSEMBLY CHECKPOINT PROTEIN MAD2B"/>
    <property type="match status" value="1"/>
</dbReference>
<dbReference type="PANTHER" id="PTHR11842">
    <property type="entry name" value="MITOTIC SPINDLE ASSEMBLY CHECKPOINT PROTEIN MAD2"/>
    <property type="match status" value="1"/>
</dbReference>
<keyword evidence="3" id="KW-1185">Reference proteome</keyword>
<dbReference type="InterPro" id="IPR003511">
    <property type="entry name" value="HORMA_dom"/>
</dbReference>
<feature type="domain" description="HORMA" evidence="1">
    <location>
        <begin position="3"/>
        <end position="192"/>
    </location>
</feature>
<dbReference type="InterPro" id="IPR045091">
    <property type="entry name" value="Mad2-like"/>
</dbReference>
<evidence type="ECO:0000259" key="1">
    <source>
        <dbReference type="PROSITE" id="PS50815"/>
    </source>
</evidence>
<dbReference type="Gene3D" id="3.30.900.10">
    <property type="entry name" value="HORMA domain"/>
    <property type="match status" value="1"/>
</dbReference>
<dbReference type="OrthoDB" id="21254at2759"/>
<evidence type="ECO:0000313" key="2">
    <source>
        <dbReference type="EMBL" id="CAH0727682.1"/>
    </source>
</evidence>
<dbReference type="AlphaFoldDB" id="A0A8J9V9E8"/>